<dbReference type="InterPro" id="IPR021361">
    <property type="entry name" value="Tad2-like_dom"/>
</dbReference>
<feature type="domain" description="Thoeris anti-defense 2-like" evidence="1">
    <location>
        <begin position="44"/>
        <end position="75"/>
    </location>
</feature>
<gene>
    <name evidence="2" type="ORF">TNO010_400028</name>
</gene>
<accession>A0A2I2MA76</accession>
<organism evidence="2 3">
    <name type="scientific">Tenacibaculum finnmarkense genomovar ulcerans</name>
    <dbReference type="NCBI Taxonomy" id="2781388"/>
    <lineage>
        <taxon>Bacteria</taxon>
        <taxon>Pseudomonadati</taxon>
        <taxon>Bacteroidota</taxon>
        <taxon>Flavobacteriia</taxon>
        <taxon>Flavobacteriales</taxon>
        <taxon>Flavobacteriaceae</taxon>
        <taxon>Tenacibaculum</taxon>
        <taxon>Tenacibaculum finnmarkense</taxon>
    </lineage>
</organism>
<name>A0A2I2MA76_9FLAO</name>
<evidence type="ECO:0000313" key="2">
    <source>
        <dbReference type="EMBL" id="SOU89453.1"/>
    </source>
</evidence>
<evidence type="ECO:0000259" key="1">
    <source>
        <dbReference type="Pfam" id="PF11195"/>
    </source>
</evidence>
<dbReference type="AlphaFoldDB" id="A0A2I2MA76"/>
<sequence length="77" mass="8723">MFVFQQVSSEVPISTVEKMQSLPQAAKDVFKLRFIMEPKKNTIKYSNQLAIVYPDNSIYGWVASPSDVLANDWIVLG</sequence>
<protein>
    <recommendedName>
        <fullName evidence="1">Thoeris anti-defense 2-like domain-containing protein</fullName>
    </recommendedName>
</protein>
<proteinExistence type="predicted"/>
<dbReference type="Pfam" id="PF11195">
    <property type="entry name" value="Tad2-like"/>
    <property type="match status" value="1"/>
</dbReference>
<dbReference type="EMBL" id="OENE01000035">
    <property type="protein sequence ID" value="SOU89453.1"/>
    <property type="molecule type" value="Genomic_DNA"/>
</dbReference>
<evidence type="ECO:0000313" key="3">
    <source>
        <dbReference type="Proteomes" id="UP000490060"/>
    </source>
</evidence>
<dbReference type="Proteomes" id="UP000490060">
    <property type="component" value="Unassembled WGS sequence"/>
</dbReference>
<reference evidence="2 3" key="1">
    <citation type="submission" date="2017-11" db="EMBL/GenBank/DDBJ databases">
        <authorList>
            <person name="Duchaud E."/>
        </authorList>
    </citation>
    <scope>NUCLEOTIDE SEQUENCE [LARGE SCALE GENOMIC DNA]</scope>
    <source>
        <strain evidence="2 3">TNO010</strain>
    </source>
</reference>